<reference evidence="4 5" key="1">
    <citation type="submission" date="2024-02" db="EMBL/GenBank/DDBJ databases">
        <authorList>
            <person name="Chen Y."/>
            <person name="Shah S."/>
            <person name="Dougan E. K."/>
            <person name="Thang M."/>
            <person name="Chan C."/>
        </authorList>
    </citation>
    <scope>NUCLEOTIDE SEQUENCE [LARGE SCALE GENOMIC DNA]</scope>
</reference>
<dbReference type="Proteomes" id="UP001642464">
    <property type="component" value="Unassembled WGS sequence"/>
</dbReference>
<organism evidence="4 5">
    <name type="scientific">Durusdinium trenchii</name>
    <dbReference type="NCBI Taxonomy" id="1381693"/>
    <lineage>
        <taxon>Eukaryota</taxon>
        <taxon>Sar</taxon>
        <taxon>Alveolata</taxon>
        <taxon>Dinophyceae</taxon>
        <taxon>Suessiales</taxon>
        <taxon>Symbiodiniaceae</taxon>
        <taxon>Durusdinium</taxon>
    </lineage>
</organism>
<dbReference type="InterPro" id="IPR023395">
    <property type="entry name" value="MCP_dom_sf"/>
</dbReference>
<proteinExistence type="predicted"/>
<comment type="subcellular location">
    <subcellularLocation>
        <location evidence="1">Membrane</location>
    </subcellularLocation>
</comment>
<protein>
    <submittedName>
        <fullName evidence="4">Uncharacterized protein</fullName>
    </submittedName>
</protein>
<accession>A0ABP0JDI5</accession>
<dbReference type="SUPFAM" id="SSF103506">
    <property type="entry name" value="Mitochondrial carrier"/>
    <property type="match status" value="1"/>
</dbReference>
<feature type="non-terminal residue" evidence="4">
    <location>
        <position position="1"/>
    </location>
</feature>
<gene>
    <name evidence="4" type="ORF">SCF082_LOCUS11524</name>
</gene>
<evidence type="ECO:0000256" key="3">
    <source>
        <dbReference type="ARBA" id="ARBA00023136"/>
    </source>
</evidence>
<keyword evidence="2" id="KW-0812">Transmembrane</keyword>
<keyword evidence="3" id="KW-0472">Membrane</keyword>
<evidence type="ECO:0000256" key="1">
    <source>
        <dbReference type="ARBA" id="ARBA00004370"/>
    </source>
</evidence>
<evidence type="ECO:0000313" key="4">
    <source>
        <dbReference type="EMBL" id="CAK9012462.1"/>
    </source>
</evidence>
<keyword evidence="5" id="KW-1185">Reference proteome</keyword>
<evidence type="ECO:0000256" key="2">
    <source>
        <dbReference type="ARBA" id="ARBA00022692"/>
    </source>
</evidence>
<comment type="caution">
    <text evidence="4">The sequence shown here is derived from an EMBL/GenBank/DDBJ whole genome shotgun (WGS) entry which is preliminary data.</text>
</comment>
<name>A0ABP0JDI5_9DINO</name>
<dbReference type="EMBL" id="CAXAMM010006821">
    <property type="protein sequence ID" value="CAK9012462.1"/>
    <property type="molecule type" value="Genomic_DNA"/>
</dbReference>
<evidence type="ECO:0000313" key="5">
    <source>
        <dbReference type="Proteomes" id="UP001642464"/>
    </source>
</evidence>
<sequence>DKKSNVVGLYRKVFRGGLHAGWTGGLAPAVVACPQFLALGPVYHFINRSLADACGLSGASPISAPRVCCSAIAALGASLSETMLTFGSQARNAQMAYNNSFVHFASVVDGSRKNVPLTSARDIWGVGAEALLVRNFLSAFSVRSFSPWLRECLPDIQGKVVLCDALASLAVCTVTAPVHQLFNFLATTPEAKSLGLSERWTMARRWASERSPDVATAA</sequence>